<evidence type="ECO:0000313" key="8">
    <source>
        <dbReference type="Proteomes" id="UP000001542"/>
    </source>
</evidence>
<evidence type="ECO:0000256" key="3">
    <source>
        <dbReference type="SAM" id="Coils"/>
    </source>
</evidence>
<proteinExistence type="inferred from homology"/>
<feature type="compositionally biased region" description="Acidic residues" evidence="4">
    <location>
        <begin position="574"/>
        <end position="591"/>
    </location>
</feature>
<sequence>MTTEAGIHAREAINRLLLSAGYFRVRMCDLDDFDKIAGGLAWCLKASSVDVDINIFFKEKPNVGEKVRISESICEGLRLAKCPLGLKPHQIQGLDFPYLFPIFQWLVKNVIEVRNEFGDFQHSYAEFSFKNQYAELPADITAHKNSMTSASNIRQMEKFFPPRRFYKRSAWNESLPEIKQIETTLLEYGKIPTSISAESQKGNPKMAKMSAKAQQEAAENQNKREEELRQTLSTMNRQAGDSAIDGSIIANSLVNQAGTILANQNIFDESETKLSMYTEADLRQQHETTVTRLKEHLQTIKAQGRKVQSTSEDVQSELDAATKSLQDARAKNADLKSKIKEAAAVVEDAQHTEAIMHAMTLRDDNRKNIEEFAAQCKAEIAEWNERIAALKAKAEGSGDANAIKLQQALEQYTKDWQRKQELVAEKAREVLKLRMEYDLYPTMAELSQYSRRLKELSALSLSKIVEIKKCTQLLNSLISSTNILEQENTLFNNIIQNFQDSKKDTGLQRNLISQTTSISNKTKEEKTRLDGEIEKKAKELQTKEEQHRKLLETQRRYFQAVKEYQEAQDQLADLLDEDEGDAAEDEGEEEE</sequence>
<name>A2DCT5_TRIV3</name>
<dbReference type="PANTHER" id="PTHR16441:SF0">
    <property type="entry name" value="COILED-COIL DOMAIN-CONTAINING PROTEIN 93"/>
    <property type="match status" value="1"/>
</dbReference>
<accession>A2DCT5</accession>
<evidence type="ECO:0000256" key="4">
    <source>
        <dbReference type="SAM" id="MobiDB-lite"/>
    </source>
</evidence>
<dbReference type="GO" id="GO:0006893">
    <property type="term" value="P:Golgi to plasma membrane transport"/>
    <property type="evidence" value="ECO:0000318"/>
    <property type="project" value="GO_Central"/>
</dbReference>
<protein>
    <submittedName>
        <fullName evidence="7">Uncharacterized protein</fullName>
    </submittedName>
</protein>
<feature type="region of interest" description="Disordered" evidence="4">
    <location>
        <begin position="568"/>
        <end position="591"/>
    </location>
</feature>
<dbReference type="InterPro" id="IPR019159">
    <property type="entry name" value="CCDC93_CC"/>
</dbReference>
<dbReference type="PANTHER" id="PTHR16441">
    <property type="entry name" value="FIDIPIDINE"/>
    <property type="match status" value="1"/>
</dbReference>
<dbReference type="eggNOG" id="KOG2701">
    <property type="taxonomic scope" value="Eukaryota"/>
</dbReference>
<dbReference type="AlphaFoldDB" id="A2DCT5"/>
<organism evidence="7 8">
    <name type="scientific">Trichomonas vaginalis (strain ATCC PRA-98 / G3)</name>
    <dbReference type="NCBI Taxonomy" id="412133"/>
    <lineage>
        <taxon>Eukaryota</taxon>
        <taxon>Metamonada</taxon>
        <taxon>Parabasalia</taxon>
        <taxon>Trichomonadida</taxon>
        <taxon>Trichomonadidae</taxon>
        <taxon>Trichomonas</taxon>
    </lineage>
</organism>
<dbReference type="InterPro" id="IPR048747">
    <property type="entry name" value="CCDC93_N"/>
</dbReference>
<dbReference type="InterPro" id="IPR039116">
    <property type="entry name" value="CCDC93"/>
</dbReference>
<keyword evidence="2 3" id="KW-0175">Coiled coil</keyword>
<gene>
    <name evidence="7" type="ORF">TVAG_237350</name>
</gene>
<dbReference type="STRING" id="5722.A2DCT5"/>
<dbReference type="OMA" id="YERQEAP"/>
<feature type="coiled-coil region" evidence="3">
    <location>
        <begin position="206"/>
        <end position="238"/>
    </location>
</feature>
<evidence type="ECO:0000259" key="5">
    <source>
        <dbReference type="Pfam" id="PF09762"/>
    </source>
</evidence>
<feature type="coiled-coil region" evidence="3">
    <location>
        <begin position="283"/>
        <end position="393"/>
    </location>
</feature>
<dbReference type="Proteomes" id="UP000001542">
    <property type="component" value="Unassembled WGS sequence"/>
</dbReference>
<evidence type="ECO:0000259" key="6">
    <source>
        <dbReference type="Pfam" id="PF21673"/>
    </source>
</evidence>
<dbReference type="EMBL" id="DS113188">
    <property type="protein sequence ID" value="EAY21709.1"/>
    <property type="molecule type" value="Genomic_DNA"/>
</dbReference>
<reference evidence="7" key="1">
    <citation type="submission" date="2006-10" db="EMBL/GenBank/DDBJ databases">
        <authorList>
            <person name="Amadeo P."/>
            <person name="Zhao Q."/>
            <person name="Wortman J."/>
            <person name="Fraser-Liggett C."/>
            <person name="Carlton J."/>
        </authorList>
    </citation>
    <scope>NUCLEOTIDE SEQUENCE</scope>
    <source>
        <strain evidence="7">G3</strain>
    </source>
</reference>
<dbReference type="InParanoid" id="A2DCT5"/>
<feature type="domain" description="CCDC93 coiled-coil" evidence="5">
    <location>
        <begin position="159"/>
        <end position="576"/>
    </location>
</feature>
<comment type="similarity">
    <text evidence="1">Belongs to the CCDC93 family.</text>
</comment>
<evidence type="ECO:0000256" key="1">
    <source>
        <dbReference type="ARBA" id="ARBA00007219"/>
    </source>
</evidence>
<evidence type="ECO:0000256" key="2">
    <source>
        <dbReference type="ARBA" id="ARBA00023054"/>
    </source>
</evidence>
<dbReference type="Pfam" id="PF09762">
    <property type="entry name" value="CCDC93_CC"/>
    <property type="match status" value="1"/>
</dbReference>
<dbReference type="OrthoDB" id="16092at2759"/>
<reference evidence="7" key="2">
    <citation type="journal article" date="2007" name="Science">
        <title>Draft genome sequence of the sexually transmitted pathogen Trichomonas vaginalis.</title>
        <authorList>
            <person name="Carlton J.M."/>
            <person name="Hirt R.P."/>
            <person name="Silva J.C."/>
            <person name="Delcher A.L."/>
            <person name="Schatz M."/>
            <person name="Zhao Q."/>
            <person name="Wortman J.R."/>
            <person name="Bidwell S.L."/>
            <person name="Alsmark U.C.M."/>
            <person name="Besteiro S."/>
            <person name="Sicheritz-Ponten T."/>
            <person name="Noel C.J."/>
            <person name="Dacks J.B."/>
            <person name="Foster P.G."/>
            <person name="Simillion C."/>
            <person name="Van de Peer Y."/>
            <person name="Miranda-Saavedra D."/>
            <person name="Barton G.J."/>
            <person name="Westrop G.D."/>
            <person name="Mueller S."/>
            <person name="Dessi D."/>
            <person name="Fiori P.L."/>
            <person name="Ren Q."/>
            <person name="Paulsen I."/>
            <person name="Zhang H."/>
            <person name="Bastida-Corcuera F.D."/>
            <person name="Simoes-Barbosa A."/>
            <person name="Brown M.T."/>
            <person name="Hayes R.D."/>
            <person name="Mukherjee M."/>
            <person name="Okumura C.Y."/>
            <person name="Schneider R."/>
            <person name="Smith A.J."/>
            <person name="Vanacova S."/>
            <person name="Villalvazo M."/>
            <person name="Haas B.J."/>
            <person name="Pertea M."/>
            <person name="Feldblyum T.V."/>
            <person name="Utterback T.R."/>
            <person name="Shu C.L."/>
            <person name="Osoegawa K."/>
            <person name="de Jong P.J."/>
            <person name="Hrdy I."/>
            <person name="Horvathova L."/>
            <person name="Zubacova Z."/>
            <person name="Dolezal P."/>
            <person name="Malik S.B."/>
            <person name="Logsdon J.M. Jr."/>
            <person name="Henze K."/>
            <person name="Gupta A."/>
            <person name="Wang C.C."/>
            <person name="Dunne R.L."/>
            <person name="Upcroft J.A."/>
            <person name="Upcroft P."/>
            <person name="White O."/>
            <person name="Salzberg S.L."/>
            <person name="Tang P."/>
            <person name="Chiu C.-H."/>
            <person name="Lee Y.-S."/>
            <person name="Embley T.M."/>
            <person name="Coombs G.H."/>
            <person name="Mottram J.C."/>
            <person name="Tachezy J."/>
            <person name="Fraser-Liggett C.M."/>
            <person name="Johnson P.J."/>
        </authorList>
    </citation>
    <scope>NUCLEOTIDE SEQUENCE [LARGE SCALE GENOMIC DNA]</scope>
    <source>
        <strain evidence="7">G3</strain>
    </source>
</reference>
<feature type="domain" description="CCDC93 N-terminal" evidence="6">
    <location>
        <begin position="9"/>
        <end position="112"/>
    </location>
</feature>
<dbReference type="VEuPathDB" id="TrichDB:TVAG_237350"/>
<dbReference type="Pfam" id="PF21673">
    <property type="entry name" value="CCDC93_N"/>
    <property type="match status" value="1"/>
</dbReference>
<dbReference type="SMR" id="A2DCT5"/>
<keyword evidence="8" id="KW-1185">Reference proteome</keyword>
<evidence type="ECO:0000313" key="7">
    <source>
        <dbReference type="EMBL" id="EAY21709.1"/>
    </source>
</evidence>